<comment type="caution">
    <text evidence="2">The sequence shown here is derived from an EMBL/GenBank/DDBJ whole genome shotgun (WGS) entry which is preliminary data.</text>
</comment>
<reference evidence="2" key="1">
    <citation type="journal article" date="2023" name="bioRxiv">
        <title>Improved chromosome-level genome assembly for marigold (Tagetes erecta).</title>
        <authorList>
            <person name="Jiang F."/>
            <person name="Yuan L."/>
            <person name="Wang S."/>
            <person name="Wang H."/>
            <person name="Xu D."/>
            <person name="Wang A."/>
            <person name="Fan W."/>
        </authorList>
    </citation>
    <scope>NUCLEOTIDE SEQUENCE</scope>
    <source>
        <strain evidence="2">WSJ</strain>
        <tissue evidence="2">Leaf</tissue>
    </source>
</reference>
<dbReference type="EMBL" id="JAUHHV010000009">
    <property type="protein sequence ID" value="KAK1413577.1"/>
    <property type="molecule type" value="Genomic_DNA"/>
</dbReference>
<dbReference type="Proteomes" id="UP001229421">
    <property type="component" value="Unassembled WGS sequence"/>
</dbReference>
<organism evidence="2 3">
    <name type="scientific">Tagetes erecta</name>
    <name type="common">African marigold</name>
    <dbReference type="NCBI Taxonomy" id="13708"/>
    <lineage>
        <taxon>Eukaryota</taxon>
        <taxon>Viridiplantae</taxon>
        <taxon>Streptophyta</taxon>
        <taxon>Embryophyta</taxon>
        <taxon>Tracheophyta</taxon>
        <taxon>Spermatophyta</taxon>
        <taxon>Magnoliopsida</taxon>
        <taxon>eudicotyledons</taxon>
        <taxon>Gunneridae</taxon>
        <taxon>Pentapetalae</taxon>
        <taxon>asterids</taxon>
        <taxon>campanulids</taxon>
        <taxon>Asterales</taxon>
        <taxon>Asteraceae</taxon>
        <taxon>Asteroideae</taxon>
        <taxon>Heliantheae alliance</taxon>
        <taxon>Tageteae</taxon>
        <taxon>Tagetes</taxon>
    </lineage>
</organism>
<name>A0AAD8K3F1_TARER</name>
<evidence type="ECO:0000313" key="3">
    <source>
        <dbReference type="Proteomes" id="UP001229421"/>
    </source>
</evidence>
<evidence type="ECO:0000313" key="2">
    <source>
        <dbReference type="EMBL" id="KAK1413577.1"/>
    </source>
</evidence>
<accession>A0AAD8K3F1</accession>
<evidence type="ECO:0000256" key="1">
    <source>
        <dbReference type="SAM" id="MobiDB-lite"/>
    </source>
</evidence>
<gene>
    <name evidence="2" type="ORF">QVD17_35353</name>
</gene>
<proteinExistence type="predicted"/>
<keyword evidence="3" id="KW-1185">Reference proteome</keyword>
<sequence>MFLMSRSEEQAQQPPPLFFAGVGKQIKNTAVAPLSRATGKPATPKPPCRNKISASQQINPVPPLRDVAAVRRNKIFWQNLQLRRHQL</sequence>
<dbReference type="AlphaFoldDB" id="A0AAD8K3F1"/>
<feature type="region of interest" description="Disordered" evidence="1">
    <location>
        <begin position="31"/>
        <end position="59"/>
    </location>
</feature>
<protein>
    <submittedName>
        <fullName evidence="2">Uncharacterized protein</fullName>
    </submittedName>
</protein>